<dbReference type="AlphaFoldDB" id="A0A3B0VYK1"/>
<dbReference type="PANTHER" id="PTHR30511:SF0">
    <property type="entry name" value="ALANINE RACEMASE, CATABOLIC-RELATED"/>
    <property type="match status" value="1"/>
</dbReference>
<dbReference type="EC" id="5.1.1.1" evidence="5"/>
<dbReference type="GO" id="GO:0030170">
    <property type="term" value="F:pyridoxal phosphate binding"/>
    <property type="evidence" value="ECO:0007669"/>
    <property type="project" value="TreeGrafter"/>
</dbReference>
<sequence length="372" mass="40246">MSLSSYNRVSINLTALRHNFQLVKKMAGPDTTVLTMVKSDAYGHGLVPVAESLSAAGAGYFGVASPEEGISLRRAGIKGTILVLLGSVEAESLIDYNLTPVVFELENIRALSAAAVRRAVQVGVHLKMDVGMGRLGIMPAELCAYVREIESLPGVYLDGIMAHFPLADTERQGITRAQDELFRRELAELSIGRRVMCHIANSAALIRFADTHHDMVRLGIALYGYSPLAGPLKPAGLEAVMSLQTRVIQLKDVPAGYGISYGHIFKTKVPSRLAVLPLGYADGYLRSLSGRASVLIRGRRAPVRGRICMNACVADVTEIPGVENGEEVVIMGRQQCGAAEDEITADEIASWMGTINYEVLCLFGSNNKRRYI</sequence>
<reference evidence="5" key="1">
    <citation type="submission" date="2018-06" db="EMBL/GenBank/DDBJ databases">
        <authorList>
            <person name="Zhirakovskaya E."/>
        </authorList>
    </citation>
    <scope>NUCLEOTIDE SEQUENCE</scope>
</reference>
<dbReference type="Gene3D" id="3.20.20.10">
    <property type="entry name" value="Alanine racemase"/>
    <property type="match status" value="1"/>
</dbReference>
<dbReference type="Pfam" id="PF00842">
    <property type="entry name" value="Ala_racemase_C"/>
    <property type="match status" value="1"/>
</dbReference>
<evidence type="ECO:0000259" key="4">
    <source>
        <dbReference type="SMART" id="SM01005"/>
    </source>
</evidence>
<keyword evidence="2" id="KW-0663">Pyridoxal phosphate</keyword>
<dbReference type="GO" id="GO:0030632">
    <property type="term" value="P:D-alanine biosynthetic process"/>
    <property type="evidence" value="ECO:0007669"/>
    <property type="project" value="TreeGrafter"/>
</dbReference>
<dbReference type="Gene3D" id="2.40.37.10">
    <property type="entry name" value="Lyase, Ornithine Decarboxylase, Chain A, domain 1"/>
    <property type="match status" value="1"/>
</dbReference>
<organism evidence="5">
    <name type="scientific">hydrothermal vent metagenome</name>
    <dbReference type="NCBI Taxonomy" id="652676"/>
    <lineage>
        <taxon>unclassified sequences</taxon>
        <taxon>metagenomes</taxon>
        <taxon>ecological metagenomes</taxon>
    </lineage>
</organism>
<dbReference type="InterPro" id="IPR001608">
    <property type="entry name" value="Ala_racemase_N"/>
</dbReference>
<dbReference type="NCBIfam" id="TIGR00492">
    <property type="entry name" value="alr"/>
    <property type="match status" value="1"/>
</dbReference>
<feature type="domain" description="Alanine racemase C-terminal" evidence="4">
    <location>
        <begin position="240"/>
        <end position="372"/>
    </location>
</feature>
<dbReference type="InterPro" id="IPR009006">
    <property type="entry name" value="Ala_racemase/Decarboxylase_C"/>
</dbReference>
<gene>
    <name evidence="5" type="ORF">MNBD_DELTA03-253</name>
</gene>
<keyword evidence="3 5" id="KW-0413">Isomerase</keyword>
<dbReference type="EMBL" id="UOEX01000412">
    <property type="protein sequence ID" value="VAW42019.1"/>
    <property type="molecule type" value="Genomic_DNA"/>
</dbReference>
<accession>A0A3B0VYK1</accession>
<dbReference type="InterPro" id="IPR011079">
    <property type="entry name" value="Ala_racemase_C"/>
</dbReference>
<protein>
    <submittedName>
        <fullName evidence="5">Alanine racemase</fullName>
        <ecNumber evidence="5">5.1.1.1</ecNumber>
    </submittedName>
</protein>
<proteinExistence type="inferred from homology"/>
<dbReference type="Pfam" id="PF01168">
    <property type="entry name" value="Ala_racemase_N"/>
    <property type="match status" value="1"/>
</dbReference>
<evidence type="ECO:0000313" key="5">
    <source>
        <dbReference type="EMBL" id="VAW42019.1"/>
    </source>
</evidence>
<evidence type="ECO:0000256" key="2">
    <source>
        <dbReference type="ARBA" id="ARBA00022898"/>
    </source>
</evidence>
<dbReference type="InterPro" id="IPR000821">
    <property type="entry name" value="Ala_racemase"/>
</dbReference>
<dbReference type="InterPro" id="IPR029066">
    <property type="entry name" value="PLP-binding_barrel"/>
</dbReference>
<dbReference type="GO" id="GO:0008784">
    <property type="term" value="F:alanine racemase activity"/>
    <property type="evidence" value="ECO:0007669"/>
    <property type="project" value="UniProtKB-EC"/>
</dbReference>
<dbReference type="SUPFAM" id="SSF51419">
    <property type="entry name" value="PLP-binding barrel"/>
    <property type="match status" value="1"/>
</dbReference>
<dbReference type="GO" id="GO:0005829">
    <property type="term" value="C:cytosol"/>
    <property type="evidence" value="ECO:0007669"/>
    <property type="project" value="TreeGrafter"/>
</dbReference>
<evidence type="ECO:0000256" key="1">
    <source>
        <dbReference type="ARBA" id="ARBA00001933"/>
    </source>
</evidence>
<dbReference type="PRINTS" id="PR00992">
    <property type="entry name" value="ALARACEMASE"/>
</dbReference>
<dbReference type="FunFam" id="3.20.20.10:FF:000002">
    <property type="entry name" value="Alanine racemase"/>
    <property type="match status" value="1"/>
</dbReference>
<dbReference type="PANTHER" id="PTHR30511">
    <property type="entry name" value="ALANINE RACEMASE"/>
    <property type="match status" value="1"/>
</dbReference>
<evidence type="ECO:0000256" key="3">
    <source>
        <dbReference type="ARBA" id="ARBA00023235"/>
    </source>
</evidence>
<comment type="cofactor">
    <cofactor evidence="1">
        <name>pyridoxal 5'-phosphate</name>
        <dbReference type="ChEBI" id="CHEBI:597326"/>
    </cofactor>
</comment>
<dbReference type="SUPFAM" id="SSF50621">
    <property type="entry name" value="Alanine racemase C-terminal domain-like"/>
    <property type="match status" value="1"/>
</dbReference>
<dbReference type="SMART" id="SM01005">
    <property type="entry name" value="Ala_racemase_C"/>
    <property type="match status" value="1"/>
</dbReference>
<dbReference type="HAMAP" id="MF_01201">
    <property type="entry name" value="Ala_racemase"/>
    <property type="match status" value="1"/>
</dbReference>
<dbReference type="CDD" id="cd00430">
    <property type="entry name" value="PLPDE_III_AR"/>
    <property type="match status" value="1"/>
</dbReference>
<name>A0A3B0VYK1_9ZZZZ</name>